<protein>
    <submittedName>
        <fullName evidence="4">Metalloproteinase inhibitor 1</fullName>
    </submittedName>
</protein>
<dbReference type="Proteomes" id="UP000267029">
    <property type="component" value="Unassembled WGS sequence"/>
</dbReference>
<dbReference type="EMBL" id="UXSR01000200">
    <property type="protein sequence ID" value="VDD75547.1"/>
    <property type="molecule type" value="Genomic_DNA"/>
</dbReference>
<evidence type="ECO:0000313" key="3">
    <source>
        <dbReference type="Proteomes" id="UP000267029"/>
    </source>
</evidence>
<reference evidence="2 3" key="1">
    <citation type="submission" date="2018-10" db="EMBL/GenBank/DDBJ databases">
        <authorList>
            <consortium name="Pathogen Informatics"/>
        </authorList>
    </citation>
    <scope>NUCLEOTIDE SEQUENCE [LARGE SCALE GENOMIC DNA]</scope>
</reference>
<dbReference type="AlphaFoldDB" id="A0A0R3U4H4"/>
<dbReference type="WBParaSite" id="MCU_006495-RA">
    <property type="protein sequence ID" value="MCU_006495-RA"/>
    <property type="gene ID" value="MCU_006495"/>
</dbReference>
<evidence type="ECO:0000313" key="4">
    <source>
        <dbReference type="WBParaSite" id="MCU_006495-RA"/>
    </source>
</evidence>
<reference evidence="4" key="2">
    <citation type="submission" date="2019-11" db="UniProtKB">
        <authorList>
            <consortium name="WormBaseParasite"/>
        </authorList>
    </citation>
    <scope>IDENTIFICATION</scope>
</reference>
<feature type="signal peptide" evidence="1">
    <location>
        <begin position="1"/>
        <end position="17"/>
    </location>
</feature>
<keyword evidence="1" id="KW-0732">Signal</keyword>
<proteinExistence type="predicted"/>
<keyword evidence="3" id="KW-1185">Reference proteome</keyword>
<gene>
    <name evidence="2" type="ORF">MCOS_LOCUS1550</name>
</gene>
<accession>A0A0R3U4H4</accession>
<sequence>MKSLFVGIALLVAVVVAQREEATEEEEGTAAECTTPECQQQAAIQQQRALLRQMQYDLMNMLNRLHSSLYTQQVLLNQDDQPSSTRPR</sequence>
<feature type="chain" id="PRO_5043132197" evidence="1">
    <location>
        <begin position="18"/>
        <end position="88"/>
    </location>
</feature>
<organism evidence="4">
    <name type="scientific">Mesocestoides corti</name>
    <name type="common">Flatworm</name>
    <dbReference type="NCBI Taxonomy" id="53468"/>
    <lineage>
        <taxon>Eukaryota</taxon>
        <taxon>Metazoa</taxon>
        <taxon>Spiralia</taxon>
        <taxon>Lophotrochozoa</taxon>
        <taxon>Platyhelminthes</taxon>
        <taxon>Cestoda</taxon>
        <taxon>Eucestoda</taxon>
        <taxon>Cyclophyllidea</taxon>
        <taxon>Mesocestoididae</taxon>
        <taxon>Mesocestoides</taxon>
    </lineage>
</organism>
<evidence type="ECO:0000256" key="1">
    <source>
        <dbReference type="SAM" id="SignalP"/>
    </source>
</evidence>
<name>A0A0R3U4H4_MESCO</name>
<evidence type="ECO:0000313" key="2">
    <source>
        <dbReference type="EMBL" id="VDD75547.1"/>
    </source>
</evidence>